<dbReference type="InterPro" id="IPR029058">
    <property type="entry name" value="AB_hydrolase_fold"/>
</dbReference>
<feature type="domain" description="AB hydrolase-1" evidence="1">
    <location>
        <begin position="25"/>
        <end position="270"/>
    </location>
</feature>
<evidence type="ECO:0000313" key="2">
    <source>
        <dbReference type="EMBL" id="GAA0609141.1"/>
    </source>
</evidence>
<sequence length="291" mass="30997">MNVARAANGRVELAWERLGPGTGEPLLLVMGFAVHRQFWPDGLCEQLVDAGFDVVRFDNRDAGESTHLSHLGAPAWPAVMTVPRMVAVYGLEDLAHDAVAVMTAAGWDSAHVVGVSMGGMIAQKLAIRHPEKVRSLTSISSTPAPRIGRPTLAARRLFLLPPPRTPEQAADRIVKQFRIIGSPGFPLDEAWLREYAASAFRRSHDPAGQARQLAAVMAGGSRVRALRGVKAPTLVVHGADDPLIRAEGGLATARAVPNARLVVHTGMGHDLPEALWPTITADIATLAQGAS</sequence>
<dbReference type="EMBL" id="BAAAHE010000007">
    <property type="protein sequence ID" value="GAA0609141.1"/>
    <property type="molecule type" value="Genomic_DNA"/>
</dbReference>
<dbReference type="Proteomes" id="UP001500957">
    <property type="component" value="Unassembled WGS sequence"/>
</dbReference>
<dbReference type="PANTHER" id="PTHR43433:SF5">
    <property type="entry name" value="AB HYDROLASE-1 DOMAIN-CONTAINING PROTEIN"/>
    <property type="match status" value="1"/>
</dbReference>
<keyword evidence="2" id="KW-0378">Hydrolase</keyword>
<dbReference type="PRINTS" id="PR00111">
    <property type="entry name" value="ABHYDROLASE"/>
</dbReference>
<comment type="caution">
    <text evidence="2">The sequence shown here is derived from an EMBL/GenBank/DDBJ whole genome shotgun (WGS) entry which is preliminary data.</text>
</comment>
<keyword evidence="3" id="KW-1185">Reference proteome</keyword>
<evidence type="ECO:0000259" key="1">
    <source>
        <dbReference type="Pfam" id="PF00561"/>
    </source>
</evidence>
<dbReference type="PANTHER" id="PTHR43433">
    <property type="entry name" value="HYDROLASE, ALPHA/BETA FOLD FAMILY PROTEIN"/>
    <property type="match status" value="1"/>
</dbReference>
<dbReference type="InterPro" id="IPR000073">
    <property type="entry name" value="AB_hydrolase_1"/>
</dbReference>
<evidence type="ECO:0000313" key="3">
    <source>
        <dbReference type="Proteomes" id="UP001500957"/>
    </source>
</evidence>
<reference evidence="2 3" key="1">
    <citation type="journal article" date="2019" name="Int. J. Syst. Evol. Microbiol.">
        <title>The Global Catalogue of Microorganisms (GCM) 10K type strain sequencing project: providing services to taxonomists for standard genome sequencing and annotation.</title>
        <authorList>
            <consortium name="The Broad Institute Genomics Platform"/>
            <consortium name="The Broad Institute Genome Sequencing Center for Infectious Disease"/>
            <person name="Wu L."/>
            <person name="Ma J."/>
        </authorList>
    </citation>
    <scope>NUCLEOTIDE SEQUENCE [LARGE SCALE GENOMIC DNA]</scope>
    <source>
        <strain evidence="2 3">JCM 10671</strain>
    </source>
</reference>
<proteinExistence type="predicted"/>
<dbReference type="RefSeq" id="WP_344602050.1">
    <property type="nucleotide sequence ID" value="NZ_BAAAHE010000007.1"/>
</dbReference>
<name>A0ABN1GDA8_9ACTN</name>
<dbReference type="SUPFAM" id="SSF53474">
    <property type="entry name" value="alpha/beta-Hydrolases"/>
    <property type="match status" value="1"/>
</dbReference>
<dbReference type="InterPro" id="IPR050471">
    <property type="entry name" value="AB_hydrolase"/>
</dbReference>
<gene>
    <name evidence="2" type="ORF">GCM10009547_09000</name>
</gene>
<accession>A0ABN1GDA8</accession>
<organism evidence="2 3">
    <name type="scientific">Sporichthya brevicatena</name>
    <dbReference type="NCBI Taxonomy" id="171442"/>
    <lineage>
        <taxon>Bacteria</taxon>
        <taxon>Bacillati</taxon>
        <taxon>Actinomycetota</taxon>
        <taxon>Actinomycetes</taxon>
        <taxon>Sporichthyales</taxon>
        <taxon>Sporichthyaceae</taxon>
        <taxon>Sporichthya</taxon>
    </lineage>
</organism>
<dbReference type="GO" id="GO:0016787">
    <property type="term" value="F:hydrolase activity"/>
    <property type="evidence" value="ECO:0007669"/>
    <property type="project" value="UniProtKB-KW"/>
</dbReference>
<dbReference type="Gene3D" id="3.40.50.1820">
    <property type="entry name" value="alpha/beta hydrolase"/>
    <property type="match status" value="1"/>
</dbReference>
<dbReference type="Pfam" id="PF00561">
    <property type="entry name" value="Abhydrolase_1"/>
    <property type="match status" value="1"/>
</dbReference>
<protein>
    <submittedName>
        <fullName evidence="2">Alpha/beta hydrolase</fullName>
    </submittedName>
</protein>